<comment type="caution">
    <text evidence="2">The sequence shown here is derived from an EMBL/GenBank/DDBJ whole genome shotgun (WGS) entry which is preliminary data.</text>
</comment>
<organism evidence="2 3">
    <name type="scientific">Persicobacter diffluens</name>
    <dbReference type="NCBI Taxonomy" id="981"/>
    <lineage>
        <taxon>Bacteria</taxon>
        <taxon>Pseudomonadati</taxon>
        <taxon>Bacteroidota</taxon>
        <taxon>Cytophagia</taxon>
        <taxon>Cytophagales</taxon>
        <taxon>Persicobacteraceae</taxon>
        <taxon>Persicobacter</taxon>
    </lineage>
</organism>
<evidence type="ECO:0000313" key="2">
    <source>
        <dbReference type="EMBL" id="GJM63248.1"/>
    </source>
</evidence>
<protein>
    <submittedName>
        <fullName evidence="2">Uncharacterized protein</fullName>
    </submittedName>
</protein>
<reference evidence="2 3" key="1">
    <citation type="submission" date="2021-12" db="EMBL/GenBank/DDBJ databases">
        <title>Genome sequencing of bacteria with rrn-lacking chromosome and rrn-plasmid.</title>
        <authorList>
            <person name="Anda M."/>
            <person name="Iwasaki W."/>
        </authorList>
    </citation>
    <scope>NUCLEOTIDE SEQUENCE [LARGE SCALE GENOMIC DNA]</scope>
    <source>
        <strain evidence="2 3">NBRC 15940</strain>
    </source>
</reference>
<evidence type="ECO:0000313" key="3">
    <source>
        <dbReference type="Proteomes" id="UP001310022"/>
    </source>
</evidence>
<keyword evidence="3" id="KW-1185">Reference proteome</keyword>
<proteinExistence type="predicted"/>
<keyword evidence="1" id="KW-0812">Transmembrane</keyword>
<feature type="transmembrane region" description="Helical" evidence="1">
    <location>
        <begin position="12"/>
        <end position="32"/>
    </location>
</feature>
<evidence type="ECO:0000256" key="1">
    <source>
        <dbReference type="SAM" id="Phobius"/>
    </source>
</evidence>
<name>A0AAN4W0R4_9BACT</name>
<accession>A0AAN4W0R4</accession>
<sequence length="54" mass="6631">MKSEKERETQKIYSVSCVFYIDYTYYLSILFFHKNNHIKLRINFTKIKPFTSSE</sequence>
<keyword evidence="1" id="KW-1133">Transmembrane helix</keyword>
<keyword evidence="1" id="KW-0472">Membrane</keyword>
<dbReference type="EMBL" id="BQKE01000002">
    <property type="protein sequence ID" value="GJM63248.1"/>
    <property type="molecule type" value="Genomic_DNA"/>
</dbReference>
<gene>
    <name evidence="2" type="ORF">PEDI_38000</name>
</gene>
<dbReference type="AlphaFoldDB" id="A0AAN4W0R4"/>
<dbReference type="Proteomes" id="UP001310022">
    <property type="component" value="Unassembled WGS sequence"/>
</dbReference>